<evidence type="ECO:0000256" key="1">
    <source>
        <dbReference type="SAM" id="Coils"/>
    </source>
</evidence>
<evidence type="ECO:0000313" key="3">
    <source>
        <dbReference type="EMBL" id="KAF8795760.1"/>
    </source>
</evidence>
<feature type="region of interest" description="Disordered" evidence="2">
    <location>
        <begin position="96"/>
        <end position="117"/>
    </location>
</feature>
<evidence type="ECO:0000256" key="2">
    <source>
        <dbReference type="SAM" id="MobiDB-lite"/>
    </source>
</evidence>
<feature type="compositionally biased region" description="Polar residues" evidence="2">
    <location>
        <begin position="103"/>
        <end position="114"/>
    </location>
</feature>
<proteinExistence type="predicted"/>
<dbReference type="AlphaFoldDB" id="A0A8T0G1A9"/>
<name>A0A8T0G1A9_ARGBR</name>
<dbReference type="EMBL" id="JABXBU010000001">
    <property type="protein sequence ID" value="KAF8795760.1"/>
    <property type="molecule type" value="Genomic_DNA"/>
</dbReference>
<sequence>MILFPQSINHCELKFLRNIIFIWLGNFIFKVKMSSLPQAWHSIPVPIRNGTSTTPEIQATGEEWDSHLCYETLPSKLPVYKPSTAKLHIHPMKGILPSRDISKPSSSGPKNADSTGIPKPLTTKLYLDEIAKLRKKLTKLETEKSFLEAKLRKANEENMGNSKEIEKLKFELKAAQKEFLVHPQNYCHFKGVLKEKNTALNILDMCSCKHRSKIPTKFN</sequence>
<evidence type="ECO:0000313" key="4">
    <source>
        <dbReference type="Proteomes" id="UP000807504"/>
    </source>
</evidence>
<keyword evidence="4" id="KW-1185">Reference proteome</keyword>
<reference evidence="3" key="1">
    <citation type="journal article" date="2020" name="bioRxiv">
        <title>Chromosome-level reference genome of the European wasp spider Argiope bruennichi: a resource for studies on range expansion and evolutionary adaptation.</title>
        <authorList>
            <person name="Sheffer M.M."/>
            <person name="Hoppe A."/>
            <person name="Krehenwinkel H."/>
            <person name="Uhl G."/>
            <person name="Kuss A.W."/>
            <person name="Jensen L."/>
            <person name="Jensen C."/>
            <person name="Gillespie R.G."/>
            <person name="Hoff K.J."/>
            <person name="Prost S."/>
        </authorList>
    </citation>
    <scope>NUCLEOTIDE SEQUENCE</scope>
</reference>
<accession>A0A8T0G1A9</accession>
<feature type="coiled-coil region" evidence="1">
    <location>
        <begin position="123"/>
        <end position="178"/>
    </location>
</feature>
<keyword evidence="1" id="KW-0175">Coiled coil</keyword>
<organism evidence="3 4">
    <name type="scientific">Argiope bruennichi</name>
    <name type="common">Wasp spider</name>
    <name type="synonym">Aranea bruennichi</name>
    <dbReference type="NCBI Taxonomy" id="94029"/>
    <lineage>
        <taxon>Eukaryota</taxon>
        <taxon>Metazoa</taxon>
        <taxon>Ecdysozoa</taxon>
        <taxon>Arthropoda</taxon>
        <taxon>Chelicerata</taxon>
        <taxon>Arachnida</taxon>
        <taxon>Araneae</taxon>
        <taxon>Araneomorphae</taxon>
        <taxon>Entelegynae</taxon>
        <taxon>Araneoidea</taxon>
        <taxon>Araneidae</taxon>
        <taxon>Argiope</taxon>
    </lineage>
</organism>
<dbReference type="Proteomes" id="UP000807504">
    <property type="component" value="Unassembled WGS sequence"/>
</dbReference>
<comment type="caution">
    <text evidence="3">The sequence shown here is derived from an EMBL/GenBank/DDBJ whole genome shotgun (WGS) entry which is preliminary data.</text>
</comment>
<gene>
    <name evidence="3" type="ORF">HNY73_000222</name>
</gene>
<reference evidence="3" key="2">
    <citation type="submission" date="2020-06" db="EMBL/GenBank/DDBJ databases">
        <authorList>
            <person name="Sheffer M."/>
        </authorList>
    </citation>
    <scope>NUCLEOTIDE SEQUENCE</scope>
</reference>
<protein>
    <submittedName>
        <fullName evidence="3">Uncharacterized protein</fullName>
    </submittedName>
</protein>